<name>A0A8J4EKR0_9ACTN</name>
<proteinExistence type="predicted"/>
<dbReference type="RefSeq" id="WP_207125125.1">
    <property type="nucleotide sequence ID" value="NZ_BOPO01000044.1"/>
</dbReference>
<keyword evidence="1" id="KW-0812">Transmembrane</keyword>
<keyword evidence="1" id="KW-0472">Membrane</keyword>
<protein>
    <submittedName>
        <fullName evidence="2">Uncharacterized protein</fullName>
    </submittedName>
</protein>
<evidence type="ECO:0000313" key="2">
    <source>
        <dbReference type="EMBL" id="GIL27370.1"/>
    </source>
</evidence>
<dbReference type="Proteomes" id="UP000614996">
    <property type="component" value="Unassembled WGS sequence"/>
</dbReference>
<reference evidence="3" key="1">
    <citation type="journal article" date="2021" name="Int. J. Syst. Evol. Microbiol.">
        <title>Actinocatenispora comari sp. nov., an endophytic actinomycete isolated from aerial parts of Comarum salesowianum.</title>
        <authorList>
            <person name="Oyunbileg N."/>
            <person name="Iizaka Y."/>
            <person name="Hamada M."/>
            <person name="Davaapurev B.O."/>
            <person name="Fukumoto A."/>
            <person name="Tsetseg B."/>
            <person name="Kato F."/>
            <person name="Tamura T."/>
            <person name="Batkhuu J."/>
            <person name="Anzai Y."/>
        </authorList>
    </citation>
    <scope>NUCLEOTIDE SEQUENCE [LARGE SCALE GENOMIC DNA]</scope>
    <source>
        <strain evidence="3">NUM-2625</strain>
    </source>
</reference>
<feature type="transmembrane region" description="Helical" evidence="1">
    <location>
        <begin position="45"/>
        <end position="62"/>
    </location>
</feature>
<evidence type="ECO:0000256" key="1">
    <source>
        <dbReference type="SAM" id="Phobius"/>
    </source>
</evidence>
<organism evidence="2 3">
    <name type="scientific">Actinocatenispora comari</name>
    <dbReference type="NCBI Taxonomy" id="2807577"/>
    <lineage>
        <taxon>Bacteria</taxon>
        <taxon>Bacillati</taxon>
        <taxon>Actinomycetota</taxon>
        <taxon>Actinomycetes</taxon>
        <taxon>Micromonosporales</taxon>
        <taxon>Micromonosporaceae</taxon>
        <taxon>Actinocatenispora</taxon>
    </lineage>
</organism>
<evidence type="ECO:0000313" key="3">
    <source>
        <dbReference type="Proteomes" id="UP000614996"/>
    </source>
</evidence>
<keyword evidence="1" id="KW-1133">Transmembrane helix</keyword>
<dbReference type="AlphaFoldDB" id="A0A8J4EKR0"/>
<gene>
    <name evidence="2" type="ORF">NUM_26240</name>
</gene>
<sequence length="350" mass="37440">MNDEKLRELFTSAEPVDEPPLAPGYLAATTAAADRAVRHRRLRRTVVGGVAVVALAATGLVVQPQLSGTTTPRLTGAAAGGGRYDPLVSRLAPKWIPSGATSWDVSTTEDRMQSMRYMRSVPDPKRPTDTIKIVWTVELTLFAPGQQPVPGHTWQDGPLEGLKFGSGTKVDPVQGLPAEVLADPNGYTLGWVYPSGAHAVVTIPWAVQSAGADKKEVVERPAFGDRTPAVARRIAESLRVDGHTPLKFPFSLRLPAGQHVIGASTTNTTDGSQVGRGAMLTFTSDARQKNWSTVDVNSDIAPGKHVTVRHGFMLTVKAARGVDKDALMRGLRIFGWPGDPGAWRADPVLP</sequence>
<comment type="caution">
    <text evidence="2">The sequence shown here is derived from an EMBL/GenBank/DDBJ whole genome shotgun (WGS) entry which is preliminary data.</text>
</comment>
<keyword evidence="3" id="KW-1185">Reference proteome</keyword>
<accession>A0A8J4EKR0</accession>
<dbReference type="EMBL" id="BOPO01000044">
    <property type="protein sequence ID" value="GIL27370.1"/>
    <property type="molecule type" value="Genomic_DNA"/>
</dbReference>